<feature type="transmembrane region" description="Helical" evidence="1">
    <location>
        <begin position="52"/>
        <end position="70"/>
    </location>
</feature>
<evidence type="ECO:0000256" key="1">
    <source>
        <dbReference type="SAM" id="Phobius"/>
    </source>
</evidence>
<dbReference type="HOGENOM" id="CLU_2288684_0_0_0"/>
<sequence>MKSPEQNDLFADVLADWRVQPPRDPNFRAAVWARIAATSRGLSWAGYARTHLAALAGALALALLLGGWAGREQARSVVAADRAEIAATYVQTLDARAMWEH</sequence>
<keyword evidence="1" id="KW-0812">Transmembrane</keyword>
<protein>
    <submittedName>
        <fullName evidence="2">Uncharacterized protein</fullName>
    </submittedName>
</protein>
<dbReference type="OrthoDB" id="195781at2"/>
<dbReference type="AlphaFoldDB" id="B1ZTQ4"/>
<name>B1ZTQ4_OPITP</name>
<evidence type="ECO:0000313" key="3">
    <source>
        <dbReference type="Proteomes" id="UP000007013"/>
    </source>
</evidence>
<keyword evidence="1" id="KW-1133">Transmembrane helix</keyword>
<dbReference type="EMBL" id="CP001032">
    <property type="protein sequence ID" value="ACB74840.1"/>
    <property type="molecule type" value="Genomic_DNA"/>
</dbReference>
<dbReference type="STRING" id="452637.Oter_1556"/>
<organism evidence="2 3">
    <name type="scientific">Opitutus terrae (strain DSM 11246 / JCM 15787 / PB90-1)</name>
    <dbReference type="NCBI Taxonomy" id="452637"/>
    <lineage>
        <taxon>Bacteria</taxon>
        <taxon>Pseudomonadati</taxon>
        <taxon>Verrucomicrobiota</taxon>
        <taxon>Opitutia</taxon>
        <taxon>Opitutales</taxon>
        <taxon>Opitutaceae</taxon>
        <taxon>Opitutus</taxon>
    </lineage>
</organism>
<keyword evidence="1" id="KW-0472">Membrane</keyword>
<reference evidence="2 3" key="1">
    <citation type="journal article" date="2011" name="J. Bacteriol.">
        <title>Genome sequence of the verrucomicrobium Opitutus terrae PB90-1, an abundant inhabitant of rice paddy soil ecosystems.</title>
        <authorList>
            <person name="van Passel M.W."/>
            <person name="Kant R."/>
            <person name="Palva A."/>
            <person name="Copeland A."/>
            <person name="Lucas S."/>
            <person name="Lapidus A."/>
            <person name="Glavina del Rio T."/>
            <person name="Pitluck S."/>
            <person name="Goltsman E."/>
            <person name="Clum A."/>
            <person name="Sun H."/>
            <person name="Schmutz J."/>
            <person name="Larimer F.W."/>
            <person name="Land M.L."/>
            <person name="Hauser L."/>
            <person name="Kyrpides N."/>
            <person name="Mikhailova N."/>
            <person name="Richardson P.P."/>
            <person name="Janssen P.H."/>
            <person name="de Vos W.M."/>
            <person name="Smidt H."/>
        </authorList>
    </citation>
    <scope>NUCLEOTIDE SEQUENCE [LARGE SCALE GENOMIC DNA]</scope>
    <source>
        <strain evidence="3">DSM 11246 / JCM 15787 / PB90-1</strain>
    </source>
</reference>
<dbReference type="Proteomes" id="UP000007013">
    <property type="component" value="Chromosome"/>
</dbReference>
<dbReference type="RefSeq" id="WP_012374378.1">
    <property type="nucleotide sequence ID" value="NC_010571.1"/>
</dbReference>
<gene>
    <name evidence="2" type="ordered locus">Oter_1556</name>
</gene>
<dbReference type="KEGG" id="ote:Oter_1556"/>
<evidence type="ECO:0000313" key="2">
    <source>
        <dbReference type="EMBL" id="ACB74840.1"/>
    </source>
</evidence>
<accession>B1ZTQ4</accession>
<proteinExistence type="predicted"/>
<keyword evidence="3" id="KW-1185">Reference proteome</keyword>